<evidence type="ECO:0000256" key="5">
    <source>
        <dbReference type="ARBA" id="ARBA00023002"/>
    </source>
</evidence>
<keyword evidence="8" id="KW-1185">Reference proteome</keyword>
<dbReference type="InterPro" id="IPR051169">
    <property type="entry name" value="NADH-Q_oxidoreductase"/>
</dbReference>
<evidence type="ECO:0000256" key="2">
    <source>
        <dbReference type="ARBA" id="ARBA00005272"/>
    </source>
</evidence>
<evidence type="ECO:0000256" key="4">
    <source>
        <dbReference type="ARBA" id="ARBA00022827"/>
    </source>
</evidence>
<evidence type="ECO:0000256" key="1">
    <source>
        <dbReference type="ARBA" id="ARBA00001974"/>
    </source>
</evidence>
<dbReference type="KEGG" id="lfa:LFA_0711"/>
<organism evidence="7 8">
    <name type="scientific">Legionella fallonii LLAP-10</name>
    <dbReference type="NCBI Taxonomy" id="1212491"/>
    <lineage>
        <taxon>Bacteria</taxon>
        <taxon>Pseudomonadati</taxon>
        <taxon>Pseudomonadota</taxon>
        <taxon>Gammaproteobacteria</taxon>
        <taxon>Legionellales</taxon>
        <taxon>Legionellaceae</taxon>
        <taxon>Legionella</taxon>
    </lineage>
</organism>
<keyword evidence="5 7" id="KW-0560">Oxidoreductase</keyword>
<dbReference type="EC" id="1.6.99.3" evidence="7"/>
<dbReference type="GO" id="GO:0003955">
    <property type="term" value="F:NAD(P)H dehydrogenase (quinone) activity"/>
    <property type="evidence" value="ECO:0007669"/>
    <property type="project" value="TreeGrafter"/>
</dbReference>
<feature type="domain" description="FAD/NAD(P)-binding" evidence="6">
    <location>
        <begin position="13"/>
        <end position="341"/>
    </location>
</feature>
<dbReference type="EMBL" id="LN614827">
    <property type="protein sequence ID" value="CEG56160.1"/>
    <property type="molecule type" value="Genomic_DNA"/>
</dbReference>
<dbReference type="STRING" id="1212491.LFA_0711"/>
<reference evidence="8" key="1">
    <citation type="submission" date="2014-09" db="EMBL/GenBank/DDBJ databases">
        <authorList>
            <person name="Gomez-Valero L."/>
        </authorList>
    </citation>
    <scope>NUCLEOTIDE SEQUENCE [LARGE SCALE GENOMIC DNA]</scope>
    <source>
        <strain evidence="8">ATCC700992</strain>
    </source>
</reference>
<dbReference type="SUPFAM" id="SSF51905">
    <property type="entry name" value="FAD/NAD(P)-binding domain"/>
    <property type="match status" value="1"/>
</dbReference>
<evidence type="ECO:0000256" key="3">
    <source>
        <dbReference type="ARBA" id="ARBA00022630"/>
    </source>
</evidence>
<proteinExistence type="inferred from homology"/>
<dbReference type="Pfam" id="PF07992">
    <property type="entry name" value="Pyr_redox_2"/>
    <property type="match status" value="1"/>
</dbReference>
<dbReference type="PANTHER" id="PTHR42913:SF3">
    <property type="entry name" value="64 KDA MITOCHONDRIAL NADH DEHYDROGENASE (EUROFUNG)"/>
    <property type="match status" value="1"/>
</dbReference>
<dbReference type="PRINTS" id="PR00368">
    <property type="entry name" value="FADPNR"/>
</dbReference>
<evidence type="ECO:0000313" key="7">
    <source>
        <dbReference type="EMBL" id="CEG56160.1"/>
    </source>
</evidence>
<gene>
    <name evidence="7" type="primary">ndh</name>
    <name evidence="7" type="ORF">LFA_0711</name>
</gene>
<dbReference type="GO" id="GO:0019646">
    <property type="term" value="P:aerobic electron transport chain"/>
    <property type="evidence" value="ECO:0007669"/>
    <property type="project" value="TreeGrafter"/>
</dbReference>
<dbReference type="Proteomes" id="UP000032430">
    <property type="component" value="Chromosome I"/>
</dbReference>
<dbReference type="PANTHER" id="PTHR42913">
    <property type="entry name" value="APOPTOSIS-INDUCING FACTOR 1"/>
    <property type="match status" value="1"/>
</dbReference>
<name>A0A098G3U7_9GAMM</name>
<accession>A0A098G3U7</accession>
<protein>
    <submittedName>
        <fullName evidence="7">NADH dehydrogenase</fullName>
        <ecNumber evidence="7">1.6.99.3</ecNumber>
    </submittedName>
</protein>
<comment type="cofactor">
    <cofactor evidence="1">
        <name>FAD</name>
        <dbReference type="ChEBI" id="CHEBI:57692"/>
    </cofactor>
</comment>
<dbReference type="InterPro" id="IPR023753">
    <property type="entry name" value="FAD/NAD-binding_dom"/>
</dbReference>
<sequence>MNNGCKHWESILNIIVVGGGAGGLELVVSLGRAYRNRKDIKITLVDQSLTHVWKPLFHEVASGSLNNVYDKMGYLAIAKKNQFHFELGQLRQIDRKNKTILIHNPNEEERAEQLTLSYDILVLAIGSVTNNFNTSGSDQFCYYLDVEAQAKKIHKVLFEKLINKHYENYEQPIRLAIVGGGATGVELAASLRTSLSELSALISQKYVPKEIATITIIEAASRILSPLPENISAVTQKQLKHMDIDILANTRVTAVKDNGLMTQDNQFLPADMVIWAAGVKGQEGVKTLADFELNNAGQIKVKPTLQTTVDDTIFALGDCACCMMPDGKQVPARAQAAHQQASLLVKSIKHRLKNKPLPNYRYVDYGSLVSLSHNRTTGALFVGNEKSVFITGYLARMMYLSLYKSHQIKIIGYWKVGVMTVANFLMRRVRSALKLH</sequence>
<keyword evidence="3" id="KW-0285">Flavoprotein</keyword>
<keyword evidence="4" id="KW-0274">FAD</keyword>
<dbReference type="HOGENOM" id="CLU_021377_7_0_6"/>
<dbReference type="Gene3D" id="3.50.50.100">
    <property type="match status" value="1"/>
</dbReference>
<dbReference type="AlphaFoldDB" id="A0A098G3U7"/>
<dbReference type="InterPro" id="IPR036188">
    <property type="entry name" value="FAD/NAD-bd_sf"/>
</dbReference>
<evidence type="ECO:0000259" key="6">
    <source>
        <dbReference type="Pfam" id="PF07992"/>
    </source>
</evidence>
<dbReference type="PRINTS" id="PR00411">
    <property type="entry name" value="PNDRDTASEI"/>
</dbReference>
<evidence type="ECO:0000313" key="8">
    <source>
        <dbReference type="Proteomes" id="UP000032430"/>
    </source>
</evidence>
<dbReference type="OrthoDB" id="9781621at2"/>
<comment type="similarity">
    <text evidence="2">Belongs to the NADH dehydrogenase family.</text>
</comment>